<reference evidence="1 2" key="2">
    <citation type="submission" date="2023-11" db="EMBL/GenBank/DDBJ databases">
        <authorList>
            <person name="Lara A.C."/>
            <person name="Chronakova A."/>
        </authorList>
    </citation>
    <scope>NUCLEOTIDE SEQUENCE [LARGE SCALE GENOMIC DNA]</scope>
    <source>
        <strain evidence="1 2">BCCO 10_0856</strain>
    </source>
</reference>
<keyword evidence="2" id="KW-1185">Reference proteome</keyword>
<accession>A0ABU4SZ02</accession>
<comment type="caution">
    <text evidence="1">The sequence shown here is derived from an EMBL/GenBank/DDBJ whole genome shotgun (WGS) entry which is preliminary data.</text>
</comment>
<proteinExistence type="predicted"/>
<organism evidence="1 2">
    <name type="scientific">Lentzea miocenica</name>
    <dbReference type="NCBI Taxonomy" id="3095431"/>
    <lineage>
        <taxon>Bacteria</taxon>
        <taxon>Bacillati</taxon>
        <taxon>Actinomycetota</taxon>
        <taxon>Actinomycetes</taxon>
        <taxon>Pseudonocardiales</taxon>
        <taxon>Pseudonocardiaceae</taxon>
        <taxon>Lentzea</taxon>
    </lineage>
</organism>
<evidence type="ECO:0000313" key="2">
    <source>
        <dbReference type="Proteomes" id="UP001285521"/>
    </source>
</evidence>
<gene>
    <name evidence="1" type="ORF">SK803_12845</name>
</gene>
<dbReference type="Proteomes" id="UP001285521">
    <property type="component" value="Unassembled WGS sequence"/>
</dbReference>
<reference evidence="1 2" key="1">
    <citation type="submission" date="2023-11" db="EMBL/GenBank/DDBJ databases">
        <title>Lentzea sokolovensis, sp. nov., Lentzea kristufkii, sp. nov., and Lentzea miocenensis, sp. nov., rare actinobacteria from Sokolov Coal Basin, Miocene lacustrine sediment, Czech Republic.</title>
        <authorList>
            <person name="Lara A."/>
            <person name="Kotroba L."/>
            <person name="Nouioui I."/>
            <person name="Neumann-Schaal M."/>
            <person name="Mast Y."/>
            <person name="Chronakova A."/>
        </authorList>
    </citation>
    <scope>NUCLEOTIDE SEQUENCE [LARGE SCALE GENOMIC DNA]</scope>
    <source>
        <strain evidence="1 2">BCCO 10_0856</strain>
    </source>
</reference>
<dbReference type="RefSeq" id="WP_319966174.1">
    <property type="nucleotide sequence ID" value="NZ_JAXAVW010000009.1"/>
</dbReference>
<name>A0ABU4SZ02_9PSEU</name>
<sequence>MDLKTALSMLPAKAVRELRALVRPLDELYLARSIPSPDQAYLRGLLE</sequence>
<protein>
    <submittedName>
        <fullName evidence="1">Uncharacterized protein</fullName>
    </submittedName>
</protein>
<dbReference type="EMBL" id="JAXAVW010000009">
    <property type="protein sequence ID" value="MDX8031108.1"/>
    <property type="molecule type" value="Genomic_DNA"/>
</dbReference>
<evidence type="ECO:0000313" key="1">
    <source>
        <dbReference type="EMBL" id="MDX8031108.1"/>
    </source>
</evidence>